<comment type="caution">
    <text evidence="1">The sequence shown here is derived from an EMBL/GenBank/DDBJ whole genome shotgun (WGS) entry which is preliminary data.</text>
</comment>
<sequence length="51" mass="5850">MQDRVTKEKIQRYRTITSKAMKIAESSIVKGKEKEAKEIIEMVSNYLSDSG</sequence>
<dbReference type="AlphaFoldDB" id="X1NQ59"/>
<accession>X1NQ59</accession>
<feature type="non-terminal residue" evidence="1">
    <location>
        <position position="51"/>
    </location>
</feature>
<dbReference type="SUPFAM" id="SSF158372">
    <property type="entry name" value="AF1782-like"/>
    <property type="match status" value="1"/>
</dbReference>
<evidence type="ECO:0000313" key="1">
    <source>
        <dbReference type="EMBL" id="GAI28930.1"/>
    </source>
</evidence>
<dbReference type="InterPro" id="IPR036809">
    <property type="entry name" value="AF1782-like_sf"/>
</dbReference>
<reference evidence="1" key="1">
    <citation type="journal article" date="2014" name="Front. Microbiol.">
        <title>High frequency of phylogenetically diverse reductive dehalogenase-homologous genes in deep subseafloor sedimentary metagenomes.</title>
        <authorList>
            <person name="Kawai M."/>
            <person name="Futagami T."/>
            <person name="Toyoda A."/>
            <person name="Takaki Y."/>
            <person name="Nishi S."/>
            <person name="Hori S."/>
            <person name="Arai W."/>
            <person name="Tsubouchi T."/>
            <person name="Morono Y."/>
            <person name="Uchiyama I."/>
            <person name="Ito T."/>
            <person name="Fujiyama A."/>
            <person name="Inagaki F."/>
            <person name="Takami H."/>
        </authorList>
    </citation>
    <scope>NUCLEOTIDE SEQUENCE</scope>
    <source>
        <strain evidence="1">Expedition CK06-06</strain>
    </source>
</reference>
<gene>
    <name evidence="1" type="ORF">S06H3_38132</name>
</gene>
<proteinExistence type="predicted"/>
<dbReference type="EMBL" id="BARV01023219">
    <property type="protein sequence ID" value="GAI28930.1"/>
    <property type="molecule type" value="Genomic_DNA"/>
</dbReference>
<name>X1NQ59_9ZZZZ</name>
<organism evidence="1">
    <name type="scientific">marine sediment metagenome</name>
    <dbReference type="NCBI Taxonomy" id="412755"/>
    <lineage>
        <taxon>unclassified sequences</taxon>
        <taxon>metagenomes</taxon>
        <taxon>ecological metagenomes</taxon>
    </lineage>
</organism>
<dbReference type="Gene3D" id="1.20.1270.90">
    <property type="entry name" value="AF1782-like"/>
    <property type="match status" value="1"/>
</dbReference>
<protein>
    <submittedName>
        <fullName evidence="1">Uncharacterized protein</fullName>
    </submittedName>
</protein>